<keyword evidence="2" id="KW-1185">Reference proteome</keyword>
<dbReference type="Proteomes" id="UP000254920">
    <property type="component" value="Unassembled WGS sequence"/>
</dbReference>
<dbReference type="AlphaFoldDB" id="A0A381DKF6"/>
<dbReference type="EMBL" id="UFVD01000001">
    <property type="protein sequence ID" value="SUX11182.1"/>
    <property type="molecule type" value="Genomic_DNA"/>
</dbReference>
<accession>A0A381DKF6</accession>
<organism evidence="1 2">
    <name type="scientific">Campylobacter sputorum subsp. sputorum</name>
    <dbReference type="NCBI Taxonomy" id="32024"/>
    <lineage>
        <taxon>Bacteria</taxon>
        <taxon>Pseudomonadati</taxon>
        <taxon>Campylobacterota</taxon>
        <taxon>Epsilonproteobacteria</taxon>
        <taxon>Campylobacterales</taxon>
        <taxon>Campylobacteraceae</taxon>
        <taxon>Campylobacter</taxon>
    </lineage>
</organism>
<dbReference type="STRING" id="32024.GCA_000788295_01573"/>
<proteinExistence type="predicted"/>
<gene>
    <name evidence="1" type="ORF">NCTC12475_01397</name>
</gene>
<reference evidence="1 2" key="1">
    <citation type="submission" date="2018-06" db="EMBL/GenBank/DDBJ databases">
        <authorList>
            <consortium name="Pathogen Informatics"/>
            <person name="Doyle S."/>
        </authorList>
    </citation>
    <scope>NUCLEOTIDE SEQUENCE [LARGE SCALE GENOMIC DNA]</scope>
    <source>
        <strain evidence="1 2">NCTC12475</strain>
    </source>
</reference>
<evidence type="ECO:0000313" key="1">
    <source>
        <dbReference type="EMBL" id="SUX11182.1"/>
    </source>
</evidence>
<sequence>MTQEEKENQERAESIALVETINNRYLNIYKSKFILN</sequence>
<name>A0A381DKF6_9BACT</name>
<protein>
    <submittedName>
        <fullName evidence="1">Uncharacterized protein</fullName>
    </submittedName>
</protein>
<evidence type="ECO:0000313" key="2">
    <source>
        <dbReference type="Proteomes" id="UP000254920"/>
    </source>
</evidence>